<evidence type="ECO:0000313" key="5">
    <source>
        <dbReference type="EMBL" id="NJB96311.1"/>
    </source>
</evidence>
<accession>A0A7X5XVW2</accession>
<evidence type="ECO:0000256" key="1">
    <source>
        <dbReference type="ARBA" id="ARBA00022723"/>
    </source>
</evidence>
<keyword evidence="3" id="KW-0460">Magnesium</keyword>
<keyword evidence="2 5" id="KW-0378">Hydrolase</keyword>
<feature type="transmembrane region" description="Helical" evidence="4">
    <location>
        <begin position="31"/>
        <end position="50"/>
    </location>
</feature>
<sequence length="225" mass="24839">MQRLAIYDMDKTITAKPTWTRFLLHVARTRAPWRLGLFPVVGLGGLAYLARRVDRAGLKRLSHRLLLGRALPPAEMTVVAEAFADLELQKGVLQGARAQIAADRAAGYRLVMATASHRYYAEAIGKRLGFDDVIATNAKRDGQGHILSELEGENCYGPVKLHMIENWLAAEGLLRANCYVRAYSDHVSDAPLLGWADEAFAVNAHGPLAKLAAARGWSQLDWRQP</sequence>
<dbReference type="GO" id="GO:0046872">
    <property type="term" value="F:metal ion binding"/>
    <property type="evidence" value="ECO:0007669"/>
    <property type="project" value="UniProtKB-KW"/>
</dbReference>
<dbReference type="InterPro" id="IPR036412">
    <property type="entry name" value="HAD-like_sf"/>
</dbReference>
<dbReference type="RefSeq" id="WP_125976821.1">
    <property type="nucleotide sequence ID" value="NZ_BAAADY010000001.1"/>
</dbReference>
<dbReference type="Proteomes" id="UP000531251">
    <property type="component" value="Unassembled WGS sequence"/>
</dbReference>
<comment type="caution">
    <text evidence="5">The sequence shown here is derived from an EMBL/GenBank/DDBJ whole genome shotgun (WGS) entry which is preliminary data.</text>
</comment>
<keyword evidence="4" id="KW-0472">Membrane</keyword>
<keyword evidence="1" id="KW-0479">Metal-binding</keyword>
<dbReference type="NCBIfam" id="TIGR01488">
    <property type="entry name" value="HAD-SF-IB"/>
    <property type="match status" value="1"/>
</dbReference>
<dbReference type="Gene3D" id="1.20.1440.100">
    <property type="entry name" value="SG protein - dephosphorylation function"/>
    <property type="match status" value="1"/>
</dbReference>
<gene>
    <name evidence="5" type="ORF">GGR89_000603</name>
</gene>
<evidence type="ECO:0000256" key="3">
    <source>
        <dbReference type="ARBA" id="ARBA00022842"/>
    </source>
</evidence>
<keyword evidence="6" id="KW-1185">Reference proteome</keyword>
<dbReference type="PANTHER" id="PTHR43344">
    <property type="entry name" value="PHOSPHOSERINE PHOSPHATASE"/>
    <property type="match status" value="1"/>
</dbReference>
<dbReference type="InterPro" id="IPR050582">
    <property type="entry name" value="HAD-like_SerB"/>
</dbReference>
<dbReference type="Gene3D" id="3.40.50.1000">
    <property type="entry name" value="HAD superfamily/HAD-like"/>
    <property type="match status" value="1"/>
</dbReference>
<dbReference type="PANTHER" id="PTHR43344:SF13">
    <property type="entry name" value="PHOSPHATASE RV3661-RELATED"/>
    <property type="match status" value="1"/>
</dbReference>
<evidence type="ECO:0000256" key="4">
    <source>
        <dbReference type="SAM" id="Phobius"/>
    </source>
</evidence>
<organism evidence="5 6">
    <name type="scientific">Sphingomonas trueperi</name>
    <dbReference type="NCBI Taxonomy" id="53317"/>
    <lineage>
        <taxon>Bacteria</taxon>
        <taxon>Pseudomonadati</taxon>
        <taxon>Pseudomonadota</taxon>
        <taxon>Alphaproteobacteria</taxon>
        <taxon>Sphingomonadales</taxon>
        <taxon>Sphingomonadaceae</taxon>
        <taxon>Sphingomonas</taxon>
    </lineage>
</organism>
<proteinExistence type="predicted"/>
<dbReference type="AlphaFoldDB" id="A0A7X5XVW2"/>
<keyword evidence="4" id="KW-0812">Transmembrane</keyword>
<reference evidence="5 6" key="1">
    <citation type="submission" date="2020-03" db="EMBL/GenBank/DDBJ databases">
        <title>Genomic Encyclopedia of Type Strains, Phase IV (KMG-IV): sequencing the most valuable type-strain genomes for metagenomic binning, comparative biology and taxonomic classification.</title>
        <authorList>
            <person name="Goeker M."/>
        </authorList>
    </citation>
    <scope>NUCLEOTIDE SEQUENCE [LARGE SCALE GENOMIC DNA]</scope>
    <source>
        <strain evidence="5 6">DSM 7225</strain>
    </source>
</reference>
<dbReference type="GO" id="GO:0016787">
    <property type="term" value="F:hydrolase activity"/>
    <property type="evidence" value="ECO:0007669"/>
    <property type="project" value="UniProtKB-KW"/>
</dbReference>
<name>A0A7X5XVW2_9SPHN</name>
<keyword evidence="4" id="KW-1133">Transmembrane helix</keyword>
<evidence type="ECO:0000313" key="6">
    <source>
        <dbReference type="Proteomes" id="UP000531251"/>
    </source>
</evidence>
<dbReference type="Pfam" id="PF12710">
    <property type="entry name" value="HAD"/>
    <property type="match status" value="1"/>
</dbReference>
<dbReference type="SUPFAM" id="SSF56784">
    <property type="entry name" value="HAD-like"/>
    <property type="match status" value="1"/>
</dbReference>
<evidence type="ECO:0000256" key="2">
    <source>
        <dbReference type="ARBA" id="ARBA00022801"/>
    </source>
</evidence>
<dbReference type="EMBL" id="JAATJB010000001">
    <property type="protein sequence ID" value="NJB96311.1"/>
    <property type="molecule type" value="Genomic_DNA"/>
</dbReference>
<protein>
    <submittedName>
        <fullName evidence="5">HAD superfamily hydrolase (TIGR01490 family)</fullName>
    </submittedName>
</protein>
<dbReference type="InterPro" id="IPR023214">
    <property type="entry name" value="HAD_sf"/>
</dbReference>